<dbReference type="PANTHER" id="PTHR43155:SF2">
    <property type="entry name" value="CYCLIC DI-GMP PHOSPHODIESTERASE PA4108"/>
    <property type="match status" value="1"/>
</dbReference>
<feature type="region of interest" description="Disordered" evidence="1">
    <location>
        <begin position="325"/>
        <end position="350"/>
    </location>
</feature>
<reference evidence="3 4" key="1">
    <citation type="submission" date="2017-09" db="EMBL/GenBank/DDBJ databases">
        <title>Depth-based differentiation of microbial function through sediment-hosted aquifers and enrichment of novel symbionts in the deep terrestrial subsurface.</title>
        <authorList>
            <person name="Probst A.J."/>
            <person name="Ladd B."/>
            <person name="Jarett J.K."/>
            <person name="Geller-Mcgrath D.E."/>
            <person name="Sieber C.M."/>
            <person name="Emerson J.B."/>
            <person name="Anantharaman K."/>
            <person name="Thomas B.C."/>
            <person name="Malmstrom R."/>
            <person name="Stieglmeier M."/>
            <person name="Klingl A."/>
            <person name="Woyke T."/>
            <person name="Ryan C.M."/>
            <person name="Banfield J.F."/>
        </authorList>
    </citation>
    <scope>NUCLEOTIDE SEQUENCE [LARGE SCALE GENOMIC DNA]</scope>
    <source>
        <strain evidence="3">CG07_land_8_20_14_0_80_42_15</strain>
    </source>
</reference>
<dbReference type="AlphaFoldDB" id="A0A2J0KUM6"/>
<dbReference type="EMBL" id="PEWV01000015">
    <property type="protein sequence ID" value="PIU42202.1"/>
    <property type="molecule type" value="Genomic_DNA"/>
</dbReference>
<comment type="caution">
    <text evidence="3">The sequence shown here is derived from an EMBL/GenBank/DDBJ whole genome shotgun (WGS) entry which is preliminary data.</text>
</comment>
<evidence type="ECO:0000259" key="2">
    <source>
        <dbReference type="SMART" id="SM00471"/>
    </source>
</evidence>
<dbReference type="SUPFAM" id="SSF109604">
    <property type="entry name" value="HD-domain/PDEase-like"/>
    <property type="match status" value="1"/>
</dbReference>
<proteinExistence type="predicted"/>
<name>A0A2J0KUM6_9BACT</name>
<evidence type="ECO:0000313" key="3">
    <source>
        <dbReference type="EMBL" id="PIU42202.1"/>
    </source>
</evidence>
<evidence type="ECO:0000256" key="1">
    <source>
        <dbReference type="SAM" id="MobiDB-lite"/>
    </source>
</evidence>
<evidence type="ECO:0000313" key="4">
    <source>
        <dbReference type="Proteomes" id="UP000230052"/>
    </source>
</evidence>
<dbReference type="PANTHER" id="PTHR43155">
    <property type="entry name" value="CYCLIC DI-GMP PHOSPHODIESTERASE PA4108-RELATED"/>
    <property type="match status" value="1"/>
</dbReference>
<dbReference type="SMART" id="SM00471">
    <property type="entry name" value="HDc"/>
    <property type="match status" value="1"/>
</dbReference>
<dbReference type="InterPro" id="IPR006674">
    <property type="entry name" value="HD_domain"/>
</dbReference>
<dbReference type="Gene3D" id="1.10.3210.10">
    <property type="entry name" value="Hypothetical protein af1432"/>
    <property type="match status" value="1"/>
</dbReference>
<protein>
    <recommendedName>
        <fullName evidence="2">HD/PDEase domain-containing protein</fullName>
    </recommendedName>
</protein>
<dbReference type="Proteomes" id="UP000230052">
    <property type="component" value="Unassembled WGS sequence"/>
</dbReference>
<dbReference type="Pfam" id="PF01966">
    <property type="entry name" value="HD"/>
    <property type="match status" value="1"/>
</dbReference>
<sequence>MIRMSDIIKMAESSGLKKIGKEKNDEIISQDITNIAQKVEANRIEMAKLYNRGITLISDAFNQIRENKNIDFSQALDFTRTLLDTILIEGDEQLSGFYEIISADNYLPSHSMNVSILSTKIGMWLGLNKSELTELIASALFHDLGMIKVEDIVQKEGRLGMAERMKVEKHPEYSEEILRTTNYLNEEGLLSVKTHHYRGPRPRFSHIIGLADIYEAITHPRMYKKAKAPHKAIGEIIEKEGLSFQADVIKTFVNNIGVYPVGSWVKLSTGEIGIVIEANKGYPLSPKVHVMFNHLSEQIKNRKIVDFMKESYFYIEGPVDITEKEEAKSEAKNDENEDSLLKTWGSLSNS</sequence>
<feature type="compositionally biased region" description="Basic and acidic residues" evidence="1">
    <location>
        <begin position="325"/>
        <end position="334"/>
    </location>
</feature>
<dbReference type="InterPro" id="IPR003607">
    <property type="entry name" value="HD/PDEase_dom"/>
</dbReference>
<accession>A0A2J0KUM6</accession>
<feature type="domain" description="HD/PDEase" evidence="2">
    <location>
        <begin position="103"/>
        <end position="226"/>
    </location>
</feature>
<gene>
    <name evidence="3" type="ORF">COS99_01485</name>
</gene>
<dbReference type="CDD" id="cd00077">
    <property type="entry name" value="HDc"/>
    <property type="match status" value="1"/>
</dbReference>
<organism evidence="3 4">
    <name type="scientific">Candidatus Aquitaenariimonas noxiae</name>
    <dbReference type="NCBI Taxonomy" id="1974741"/>
    <lineage>
        <taxon>Bacteria</taxon>
        <taxon>Pseudomonadati</taxon>
        <taxon>Candidatus Omnitrophota</taxon>
        <taxon>Candidatus Aquitaenariimonas</taxon>
    </lineage>
</organism>